<organism evidence="1 2">
    <name type="scientific">Cymbomonas tetramitiformis</name>
    <dbReference type="NCBI Taxonomy" id="36881"/>
    <lineage>
        <taxon>Eukaryota</taxon>
        <taxon>Viridiplantae</taxon>
        <taxon>Chlorophyta</taxon>
        <taxon>Pyramimonadophyceae</taxon>
        <taxon>Pyramimonadales</taxon>
        <taxon>Pyramimonadaceae</taxon>
        <taxon>Cymbomonas</taxon>
    </lineage>
</organism>
<proteinExistence type="predicted"/>
<dbReference type="Proteomes" id="UP001190700">
    <property type="component" value="Unassembled WGS sequence"/>
</dbReference>
<dbReference type="EMBL" id="LGRX02012959">
    <property type="protein sequence ID" value="KAK3266589.1"/>
    <property type="molecule type" value="Genomic_DNA"/>
</dbReference>
<evidence type="ECO:0000313" key="2">
    <source>
        <dbReference type="Proteomes" id="UP001190700"/>
    </source>
</evidence>
<comment type="caution">
    <text evidence="1">The sequence shown here is derived from an EMBL/GenBank/DDBJ whole genome shotgun (WGS) entry which is preliminary data.</text>
</comment>
<gene>
    <name evidence="1" type="ORF">CYMTET_24795</name>
</gene>
<keyword evidence="2" id="KW-1185">Reference proteome</keyword>
<accession>A0AAE0FVC3</accession>
<name>A0AAE0FVC3_9CHLO</name>
<feature type="non-terminal residue" evidence="1">
    <location>
        <position position="1"/>
    </location>
</feature>
<sequence>AILGEDLRVEELVYDVDLLVLKSDNNSKIIAGMWPLAFRHVVYLLNRLVKAELGMLSSMDVLHQKLNTLRILIQLSLILGPLAFTMDVVTCFLNGDLDLDAPLFVRPAGGCS</sequence>
<protein>
    <submittedName>
        <fullName evidence="1">Uncharacterized protein</fullName>
    </submittedName>
</protein>
<evidence type="ECO:0000313" key="1">
    <source>
        <dbReference type="EMBL" id="KAK3266589.1"/>
    </source>
</evidence>
<reference evidence="1 2" key="1">
    <citation type="journal article" date="2015" name="Genome Biol. Evol.">
        <title>Comparative Genomics of a Bacterivorous Green Alga Reveals Evolutionary Causalities and Consequences of Phago-Mixotrophic Mode of Nutrition.</title>
        <authorList>
            <person name="Burns J.A."/>
            <person name="Paasch A."/>
            <person name="Narechania A."/>
            <person name="Kim E."/>
        </authorList>
    </citation>
    <scope>NUCLEOTIDE SEQUENCE [LARGE SCALE GENOMIC DNA]</scope>
    <source>
        <strain evidence="1 2">PLY_AMNH</strain>
    </source>
</reference>
<dbReference type="AlphaFoldDB" id="A0AAE0FVC3"/>